<dbReference type="EMBL" id="LR778301">
    <property type="protein sequence ID" value="CAB1371136.1"/>
    <property type="molecule type" value="Genomic_DNA"/>
</dbReference>
<keyword evidence="3" id="KW-1185">Reference proteome</keyword>
<evidence type="ECO:0000313" key="1">
    <source>
        <dbReference type="EMBL" id="CAB1367227.1"/>
    </source>
</evidence>
<dbReference type="KEGG" id="doe:DENOEST_3982"/>
<reference evidence="2 3" key="1">
    <citation type="submission" date="2020-03" db="EMBL/GenBank/DDBJ databases">
        <authorList>
            <consortium name="Genoscope - CEA"/>
            <person name="William W."/>
        </authorList>
    </citation>
    <scope>NUCLEOTIDE SEQUENCE [LARGE SCALE GENOMIC DNA]</scope>
    <source>
        <strain evidence="3">DSM 16959</strain>
        <strain evidence="2">DSM16959</strain>
    </source>
</reference>
<proteinExistence type="predicted"/>
<dbReference type="RefSeq" id="WP_197970462.1">
    <property type="nucleotide sequence ID" value="NZ_LR778301.1"/>
</dbReference>
<dbReference type="KEGG" id="doe:DENOEST_0055"/>
<evidence type="ECO:0000313" key="3">
    <source>
        <dbReference type="Proteomes" id="UP000515733"/>
    </source>
</evidence>
<evidence type="ECO:0000313" key="2">
    <source>
        <dbReference type="EMBL" id="CAB1371136.1"/>
    </source>
</evidence>
<name>A0A6S6XYR4_9PROT</name>
<dbReference type="EMBL" id="LR778301">
    <property type="protein sequence ID" value="CAB1367227.1"/>
    <property type="molecule type" value="Genomic_DNA"/>
</dbReference>
<dbReference type="Pfam" id="PF11994">
    <property type="entry name" value="DUF3489"/>
    <property type="match status" value="1"/>
</dbReference>
<evidence type="ECO:0008006" key="4">
    <source>
        <dbReference type="Google" id="ProtNLM"/>
    </source>
</evidence>
<accession>A0A6S6XYR4</accession>
<dbReference type="AlphaFoldDB" id="A0A6S6XYR4"/>
<gene>
    <name evidence="1" type="ORF">DENOEST_0055</name>
    <name evidence="2" type="ORF">DENOEST_3982</name>
</gene>
<dbReference type="InterPro" id="IPR021880">
    <property type="entry name" value="DUF3489"/>
</dbReference>
<dbReference type="Proteomes" id="UP000515733">
    <property type="component" value="Chromosome"/>
</dbReference>
<protein>
    <recommendedName>
        <fullName evidence="4">DUF3489 domain-containing protein</fullName>
    </recommendedName>
</protein>
<sequence>MSAQTAPITERQLDLITRAHCDANGLIEPLLELKGGAKLKMIASLAQRGLIEQADGQWRITGAAIAIIKGEAQPEDVLPPMSATAVAAPPLADDPELEAAVAAAEASWQQVQPASTLDSPKRGPGNSKQALVIEMLKRPEGATIAQISEATGWQAHTVRGTFAGALKKKLGLNIVSEKIEGPAGTPGAGQRLYRIAEEATA</sequence>
<organism evidence="2 3">
    <name type="scientific">Denitratisoma oestradiolicum</name>
    <dbReference type="NCBI Taxonomy" id="311182"/>
    <lineage>
        <taxon>Bacteria</taxon>
        <taxon>Pseudomonadati</taxon>
        <taxon>Pseudomonadota</taxon>
        <taxon>Betaproteobacteria</taxon>
        <taxon>Nitrosomonadales</taxon>
        <taxon>Sterolibacteriaceae</taxon>
        <taxon>Denitratisoma</taxon>
    </lineage>
</organism>